<sequence>MNKNISIKICNPNEKEALEIIEQLSINLFSRFGSDGKNSFTDWKNDDLKFVFVVAKINNKIVGCGAIRPIDENTGEIKRMYATLPRKGIGQTILNFLESKAKDIGYSNLILETRVKNNEAIQFYKNKGYEVIPNYGKYIDRPEAICLGKSLT</sequence>
<dbReference type="InterPro" id="IPR000182">
    <property type="entry name" value="GNAT_dom"/>
</dbReference>
<evidence type="ECO:0000259" key="3">
    <source>
        <dbReference type="PROSITE" id="PS51186"/>
    </source>
</evidence>
<dbReference type="Pfam" id="PF00583">
    <property type="entry name" value="Acetyltransf_1"/>
    <property type="match status" value="1"/>
</dbReference>
<dbReference type="EMBL" id="JAINUY010000006">
    <property type="protein sequence ID" value="MBZ4036661.1"/>
    <property type="molecule type" value="Genomic_DNA"/>
</dbReference>
<name>A0A9X1HD72_9FLAO</name>
<dbReference type="RefSeq" id="WP_223708657.1">
    <property type="nucleotide sequence ID" value="NZ_JAINUY010000006.1"/>
</dbReference>
<dbReference type="GO" id="GO:0016747">
    <property type="term" value="F:acyltransferase activity, transferring groups other than amino-acyl groups"/>
    <property type="evidence" value="ECO:0007669"/>
    <property type="project" value="InterPro"/>
</dbReference>
<dbReference type="PROSITE" id="PS51186">
    <property type="entry name" value="GNAT"/>
    <property type="match status" value="1"/>
</dbReference>
<evidence type="ECO:0000313" key="4">
    <source>
        <dbReference type="EMBL" id="MBZ4036661.1"/>
    </source>
</evidence>
<dbReference type="SUPFAM" id="SSF55729">
    <property type="entry name" value="Acyl-CoA N-acyltransferases (Nat)"/>
    <property type="match status" value="1"/>
</dbReference>
<keyword evidence="1" id="KW-0808">Transferase</keyword>
<protein>
    <submittedName>
        <fullName evidence="4">GNAT family N-acetyltransferase</fullName>
    </submittedName>
</protein>
<evidence type="ECO:0000256" key="2">
    <source>
        <dbReference type="ARBA" id="ARBA00023315"/>
    </source>
</evidence>
<dbReference type="AlphaFoldDB" id="A0A9X1HD72"/>
<dbReference type="InterPro" id="IPR016181">
    <property type="entry name" value="Acyl_CoA_acyltransferase"/>
</dbReference>
<dbReference type="Proteomes" id="UP001139366">
    <property type="component" value="Unassembled WGS sequence"/>
</dbReference>
<dbReference type="PANTHER" id="PTHR43877:SF2">
    <property type="entry name" value="AMINOALKYLPHOSPHONATE N-ACETYLTRANSFERASE-RELATED"/>
    <property type="match status" value="1"/>
</dbReference>
<dbReference type="InterPro" id="IPR050832">
    <property type="entry name" value="Bact_Acetyltransf"/>
</dbReference>
<proteinExistence type="predicted"/>
<feature type="domain" description="N-acetyltransferase" evidence="3">
    <location>
        <begin position="7"/>
        <end position="152"/>
    </location>
</feature>
<dbReference type="Gene3D" id="3.40.630.30">
    <property type="match status" value="1"/>
</dbReference>
<gene>
    <name evidence="4" type="ORF">K6T82_17965</name>
</gene>
<keyword evidence="5" id="KW-1185">Reference proteome</keyword>
<keyword evidence="2" id="KW-0012">Acyltransferase</keyword>
<organism evidence="4 5">
    <name type="scientific">Flavobacterium potami</name>
    <dbReference type="NCBI Taxonomy" id="2872310"/>
    <lineage>
        <taxon>Bacteria</taxon>
        <taxon>Pseudomonadati</taxon>
        <taxon>Bacteroidota</taxon>
        <taxon>Flavobacteriia</taxon>
        <taxon>Flavobacteriales</taxon>
        <taxon>Flavobacteriaceae</taxon>
        <taxon>Flavobacterium</taxon>
    </lineage>
</organism>
<dbReference type="PANTHER" id="PTHR43877">
    <property type="entry name" value="AMINOALKYLPHOSPHONATE N-ACETYLTRANSFERASE-RELATED-RELATED"/>
    <property type="match status" value="1"/>
</dbReference>
<reference evidence="4 5" key="1">
    <citation type="journal article" date="2023" name="Antonie Van Leeuwenhoek">
        <title>Flavobacterium potami sp. nov., a multi-metal resistance genes harbouring bacterium isolated from shallow river silt.</title>
        <authorList>
            <person name="Li S."/>
            <person name="Mao S."/>
            <person name="Mu W."/>
            <person name="Guo B."/>
            <person name="Li C."/>
            <person name="Zhu Q."/>
            <person name="Hou X."/>
            <person name="Zhao Y."/>
            <person name="Wei S."/>
            <person name="Liu H."/>
            <person name="Liu A."/>
        </authorList>
    </citation>
    <scope>NUCLEOTIDE SEQUENCE [LARGE SCALE GENOMIC DNA]</scope>
    <source>
        <strain evidence="4 5">17A</strain>
    </source>
</reference>
<comment type="caution">
    <text evidence="4">The sequence shown here is derived from an EMBL/GenBank/DDBJ whole genome shotgun (WGS) entry which is preliminary data.</text>
</comment>
<evidence type="ECO:0000313" key="5">
    <source>
        <dbReference type="Proteomes" id="UP001139366"/>
    </source>
</evidence>
<accession>A0A9X1HD72</accession>
<evidence type="ECO:0000256" key="1">
    <source>
        <dbReference type="ARBA" id="ARBA00022679"/>
    </source>
</evidence>
<dbReference type="CDD" id="cd04301">
    <property type="entry name" value="NAT_SF"/>
    <property type="match status" value="1"/>
</dbReference>